<evidence type="ECO:0000313" key="1">
    <source>
        <dbReference type="EMBL" id="MBB4444102.1"/>
    </source>
</evidence>
<dbReference type="RefSeq" id="WP_184502306.1">
    <property type="nucleotide sequence ID" value="NZ_JACIHI010000037.1"/>
</dbReference>
<dbReference type="Proteomes" id="UP000533724">
    <property type="component" value="Unassembled WGS sequence"/>
</dbReference>
<proteinExistence type="predicted"/>
<dbReference type="EMBL" id="JACIHI010000037">
    <property type="protein sequence ID" value="MBB4444102.1"/>
    <property type="molecule type" value="Genomic_DNA"/>
</dbReference>
<evidence type="ECO:0000313" key="2">
    <source>
        <dbReference type="Proteomes" id="UP000533724"/>
    </source>
</evidence>
<organism evidence="1 2">
    <name type="scientific">Rhizobium esperanzae</name>
    <dbReference type="NCBI Taxonomy" id="1967781"/>
    <lineage>
        <taxon>Bacteria</taxon>
        <taxon>Pseudomonadati</taxon>
        <taxon>Pseudomonadota</taxon>
        <taxon>Alphaproteobacteria</taxon>
        <taxon>Hyphomicrobiales</taxon>
        <taxon>Rhizobiaceae</taxon>
        <taxon>Rhizobium/Agrobacterium group</taxon>
        <taxon>Rhizobium</taxon>
    </lineage>
</organism>
<sequence length="311" mass="34888">MVAKKNEEVSASYHYLLRLRKNEKKQAIVIPFSPADFDALFAKMKAQKPFDLTSEADIDRLRFREEAPLENIERANSRTITGTFKASYWGHAFDNTHKGRISSQSVNLRPFHFVLYLSESGRIYIGAQYLGQYGGYDYLRKTIVDMLPEGKEVTSNSIMLGASYYRNAEPREIRVNIANKASSIAGRSRLGGKMMVAFTRASKTDPLVNRVKTSIIPFFGRGQSEIKHAVAGLINQSDVIAINDEDVIDCTVVADMNGKTTTIHMFENGFRATRVTLDVRVDDEGHPQNAETCNEILNTLNDHVIIVTENG</sequence>
<accession>A0A7W6UTI2</accession>
<dbReference type="AlphaFoldDB" id="A0A7W6UTI2"/>
<reference evidence="1 2" key="1">
    <citation type="submission" date="2020-08" db="EMBL/GenBank/DDBJ databases">
        <title>Genomic Encyclopedia of Type Strains, Phase IV (KMG-V): Genome sequencing to study the core and pangenomes of soil and plant-associated prokaryotes.</title>
        <authorList>
            <person name="Whitman W."/>
        </authorList>
    </citation>
    <scope>NUCLEOTIDE SEQUENCE [LARGE SCALE GENOMIC DNA]</scope>
    <source>
        <strain evidence="1 2">SEMIA 414</strain>
    </source>
</reference>
<gene>
    <name evidence="1" type="ORF">GGE15_007418</name>
</gene>
<comment type="caution">
    <text evidence="1">The sequence shown here is derived from an EMBL/GenBank/DDBJ whole genome shotgun (WGS) entry which is preliminary data.</text>
</comment>
<protein>
    <submittedName>
        <fullName evidence="1">Uncharacterized protein</fullName>
    </submittedName>
</protein>
<name>A0A7W6UTI2_9HYPH</name>